<dbReference type="SUPFAM" id="SSF102114">
    <property type="entry name" value="Radical SAM enzymes"/>
    <property type="match status" value="1"/>
</dbReference>
<evidence type="ECO:0000256" key="5">
    <source>
        <dbReference type="ARBA" id="ARBA00023014"/>
    </source>
</evidence>
<dbReference type="PANTHER" id="PTHR43409:SF7">
    <property type="entry name" value="BLL1977 PROTEIN"/>
    <property type="match status" value="1"/>
</dbReference>
<dbReference type="InterPro" id="IPR051198">
    <property type="entry name" value="BchE-like"/>
</dbReference>
<dbReference type="PANTHER" id="PTHR43409">
    <property type="entry name" value="ANAEROBIC MAGNESIUM-PROTOPORPHYRIN IX MONOMETHYL ESTER CYCLASE-RELATED"/>
    <property type="match status" value="1"/>
</dbReference>
<dbReference type="AlphaFoldDB" id="A0A0F9ZMK6"/>
<evidence type="ECO:0000256" key="4">
    <source>
        <dbReference type="ARBA" id="ARBA00023004"/>
    </source>
</evidence>
<dbReference type="GO" id="GO:0005829">
    <property type="term" value="C:cytosol"/>
    <property type="evidence" value="ECO:0007669"/>
    <property type="project" value="TreeGrafter"/>
</dbReference>
<dbReference type="EMBL" id="LBOW01000002">
    <property type="protein sequence ID" value="KKP45339.1"/>
    <property type="molecule type" value="Genomic_DNA"/>
</dbReference>
<evidence type="ECO:0000313" key="7">
    <source>
        <dbReference type="Proteomes" id="UP000034778"/>
    </source>
</evidence>
<sequence length="571" mass="64792">MFLTKAYRGVAYAMCVGRKDSDHDIIPNMLAERVIDWGVKTFGKPGTDGKLITEFDPFQKFPELLEKSGKEEPSRALLLTARGYYFKKESYPEIARDLIPDHLETRRQTFEGIPHLGIFEIADELANNGVKSDIGDLYDLDTIEKANDGTYDLVMISMMDIAKEWVMEVVLPKLERLVDGGQVVLGGYGAEGLEDIIHEKFPNVVVIKGFASGEVKQYLDDHEQGTEKNTYERGIPQNVHNLNDPYYKTDIRPYREHPNLKMSKFQPLYLGTGCTEECAWCKTGVVSPSFKPLKVVEKEISQLTMGLDKWMFFLDQNLFAYPTNYVIDVFQMINGMGHRWIGEGTIGRVVNNQKLMETLAIGCWGLLAGTEDLYNSKPGASIKDMFTANIGPISSYLRQLKIPMSYSIVFGLDNQDKSIFKKTTDRVNELGINALFHIATPRAGTIWESQLKEEDRLRGNYFQRNQKFDVTFEPKNMSQSELLGGFALVHDQVFDQKQVDKRLNQNLYTGVTHGLLGIMLYLAGQKMQHGSRIDAGLKYFLATALMERDGKDTKEVLNVMYSKELSEARSF</sequence>
<comment type="cofactor">
    <cofactor evidence="1">
        <name>[4Fe-4S] cluster</name>
        <dbReference type="ChEBI" id="CHEBI:49883"/>
    </cofactor>
</comment>
<evidence type="ECO:0000256" key="3">
    <source>
        <dbReference type="ARBA" id="ARBA00022723"/>
    </source>
</evidence>
<proteinExistence type="predicted"/>
<dbReference type="GO" id="GO:0046872">
    <property type="term" value="F:metal ion binding"/>
    <property type="evidence" value="ECO:0007669"/>
    <property type="project" value="UniProtKB-KW"/>
</dbReference>
<keyword evidence="3" id="KW-0479">Metal-binding</keyword>
<name>A0A0F9ZMK6_9BACT</name>
<dbReference type="InterPro" id="IPR058240">
    <property type="entry name" value="rSAM_sf"/>
</dbReference>
<keyword evidence="4" id="KW-0408">Iron</keyword>
<accession>A0A0F9ZMK6</accession>
<evidence type="ECO:0000256" key="1">
    <source>
        <dbReference type="ARBA" id="ARBA00001966"/>
    </source>
</evidence>
<protein>
    <recommendedName>
        <fullName evidence="8">Radical SAM domain protein</fullName>
    </recommendedName>
</protein>
<evidence type="ECO:0000313" key="6">
    <source>
        <dbReference type="EMBL" id="KKP45339.1"/>
    </source>
</evidence>
<evidence type="ECO:0008006" key="8">
    <source>
        <dbReference type="Google" id="ProtNLM"/>
    </source>
</evidence>
<dbReference type="GO" id="GO:0051536">
    <property type="term" value="F:iron-sulfur cluster binding"/>
    <property type="evidence" value="ECO:0007669"/>
    <property type="project" value="UniProtKB-KW"/>
</dbReference>
<dbReference type="STRING" id="1618566.UR35_C0002G0172"/>
<comment type="caution">
    <text evidence="6">The sequence shown here is derived from an EMBL/GenBank/DDBJ whole genome shotgun (WGS) entry which is preliminary data.</text>
</comment>
<dbReference type="Proteomes" id="UP000034778">
    <property type="component" value="Unassembled WGS sequence"/>
</dbReference>
<evidence type="ECO:0000256" key="2">
    <source>
        <dbReference type="ARBA" id="ARBA00022691"/>
    </source>
</evidence>
<organism evidence="6 7">
    <name type="scientific">Candidatus Woesebacteria bacterium GW2011_GWB1_33_22</name>
    <dbReference type="NCBI Taxonomy" id="1618566"/>
    <lineage>
        <taxon>Bacteria</taxon>
        <taxon>Candidatus Woeseibacteriota</taxon>
    </lineage>
</organism>
<gene>
    <name evidence="6" type="ORF">UR35_C0002G0172</name>
</gene>
<keyword evidence="5" id="KW-0411">Iron-sulfur</keyword>
<keyword evidence="2" id="KW-0949">S-adenosyl-L-methionine</keyword>
<reference evidence="6 7" key="1">
    <citation type="journal article" date="2015" name="Nature">
        <title>rRNA introns, odd ribosomes, and small enigmatic genomes across a large radiation of phyla.</title>
        <authorList>
            <person name="Brown C.T."/>
            <person name="Hug L.A."/>
            <person name="Thomas B.C."/>
            <person name="Sharon I."/>
            <person name="Castelle C.J."/>
            <person name="Singh A."/>
            <person name="Wilkins M.J."/>
            <person name="Williams K.H."/>
            <person name="Banfield J.F."/>
        </authorList>
    </citation>
    <scope>NUCLEOTIDE SEQUENCE [LARGE SCALE GENOMIC DNA]</scope>
</reference>